<proteinExistence type="predicted"/>
<dbReference type="InterPro" id="IPR013978">
    <property type="entry name" value="MEKHLA"/>
</dbReference>
<gene>
    <name evidence="2" type="ORF">BCR33DRAFT_788646</name>
</gene>
<name>A0A1Y2BXG6_9FUNG</name>
<dbReference type="Pfam" id="PF08670">
    <property type="entry name" value="MEKHLA"/>
    <property type="match status" value="1"/>
</dbReference>
<protein>
    <recommendedName>
        <fullName evidence="1">MEKHLA domain-containing protein</fullName>
    </recommendedName>
</protein>
<dbReference type="AlphaFoldDB" id="A0A1Y2BXG6"/>
<evidence type="ECO:0000313" key="2">
    <source>
        <dbReference type="EMBL" id="ORY38785.1"/>
    </source>
</evidence>
<organism evidence="2 3">
    <name type="scientific">Rhizoclosmatium globosum</name>
    <dbReference type="NCBI Taxonomy" id="329046"/>
    <lineage>
        <taxon>Eukaryota</taxon>
        <taxon>Fungi</taxon>
        <taxon>Fungi incertae sedis</taxon>
        <taxon>Chytridiomycota</taxon>
        <taxon>Chytridiomycota incertae sedis</taxon>
        <taxon>Chytridiomycetes</taxon>
        <taxon>Chytridiales</taxon>
        <taxon>Chytriomycetaceae</taxon>
        <taxon>Rhizoclosmatium</taxon>
    </lineage>
</organism>
<comment type="caution">
    <text evidence="2">The sequence shown here is derived from an EMBL/GenBank/DDBJ whole genome shotgun (WGS) entry which is preliminary data.</text>
</comment>
<sequence>MAAASPPNAQILAHNIHHHLLKSHLNKIPSIHRILKPQSNPSIVQEYLQQHPLPILAHSYHHSTLPSHDPKFTYANLAAQRLFQGSVIGTPTRSILAPHHANSEHKTRRELLRGLEDRGFCVKACRGEMMTKEGYVFRVEDCITWVMEGEENELLGQAVAFIRFENAPWFFTDPYHVLHLDS</sequence>
<dbReference type="Proteomes" id="UP000193642">
    <property type="component" value="Unassembled WGS sequence"/>
</dbReference>
<evidence type="ECO:0000313" key="3">
    <source>
        <dbReference type="Proteomes" id="UP000193642"/>
    </source>
</evidence>
<dbReference type="EMBL" id="MCGO01000042">
    <property type="protein sequence ID" value="ORY38785.1"/>
    <property type="molecule type" value="Genomic_DNA"/>
</dbReference>
<feature type="domain" description="MEKHLA" evidence="1">
    <location>
        <begin position="33"/>
        <end position="165"/>
    </location>
</feature>
<keyword evidence="3" id="KW-1185">Reference proteome</keyword>
<evidence type="ECO:0000259" key="1">
    <source>
        <dbReference type="Pfam" id="PF08670"/>
    </source>
</evidence>
<reference evidence="2 3" key="1">
    <citation type="submission" date="2016-07" db="EMBL/GenBank/DDBJ databases">
        <title>Pervasive Adenine N6-methylation of Active Genes in Fungi.</title>
        <authorList>
            <consortium name="DOE Joint Genome Institute"/>
            <person name="Mondo S.J."/>
            <person name="Dannebaum R.O."/>
            <person name="Kuo R.C."/>
            <person name="Labutti K."/>
            <person name="Haridas S."/>
            <person name="Kuo A."/>
            <person name="Salamov A."/>
            <person name="Ahrendt S.R."/>
            <person name="Lipzen A."/>
            <person name="Sullivan W."/>
            <person name="Andreopoulos W.B."/>
            <person name="Clum A."/>
            <person name="Lindquist E."/>
            <person name="Daum C."/>
            <person name="Ramamoorthy G.K."/>
            <person name="Gryganskyi A."/>
            <person name="Culley D."/>
            <person name="Magnuson J.K."/>
            <person name="James T.Y."/>
            <person name="O'Malley M.A."/>
            <person name="Stajich J.E."/>
            <person name="Spatafora J.W."/>
            <person name="Visel A."/>
            <person name="Grigoriev I.V."/>
        </authorList>
    </citation>
    <scope>NUCLEOTIDE SEQUENCE [LARGE SCALE GENOMIC DNA]</scope>
    <source>
        <strain evidence="2 3">JEL800</strain>
    </source>
</reference>
<accession>A0A1Y2BXG6</accession>